<sequence length="119" mass="13494">MCLGRKRTTVPRFNLPDFFTTKSQDKSHGGTDKVFVEEHSTAQDTYPNAPPLSHRHAERDWRGLNLEKESGSMEKEESGSVEQEDDERGSVEQEDSENGSGKQKEGKRGDKEQKEGMEH</sequence>
<organism evidence="2 3">
    <name type="scientific">Pleurodeles waltl</name>
    <name type="common">Iberian ribbed newt</name>
    <dbReference type="NCBI Taxonomy" id="8319"/>
    <lineage>
        <taxon>Eukaryota</taxon>
        <taxon>Metazoa</taxon>
        <taxon>Chordata</taxon>
        <taxon>Craniata</taxon>
        <taxon>Vertebrata</taxon>
        <taxon>Euteleostomi</taxon>
        <taxon>Amphibia</taxon>
        <taxon>Batrachia</taxon>
        <taxon>Caudata</taxon>
        <taxon>Salamandroidea</taxon>
        <taxon>Salamandridae</taxon>
        <taxon>Pleurodelinae</taxon>
        <taxon>Pleurodeles</taxon>
    </lineage>
</organism>
<accession>A0AAV7SIF1</accession>
<name>A0AAV7SIF1_PLEWA</name>
<dbReference type="Proteomes" id="UP001066276">
    <property type="component" value="Chromosome 4_2"/>
</dbReference>
<gene>
    <name evidence="2" type="ORF">NDU88_004322</name>
</gene>
<comment type="caution">
    <text evidence="2">The sequence shown here is derived from an EMBL/GenBank/DDBJ whole genome shotgun (WGS) entry which is preliminary data.</text>
</comment>
<feature type="region of interest" description="Disordered" evidence="1">
    <location>
        <begin position="1"/>
        <end position="119"/>
    </location>
</feature>
<proteinExistence type="predicted"/>
<evidence type="ECO:0000313" key="3">
    <source>
        <dbReference type="Proteomes" id="UP001066276"/>
    </source>
</evidence>
<protein>
    <submittedName>
        <fullName evidence="2">Uncharacterized protein</fullName>
    </submittedName>
</protein>
<reference evidence="2" key="1">
    <citation type="journal article" date="2022" name="bioRxiv">
        <title>Sequencing and chromosome-scale assembly of the giantPleurodeles waltlgenome.</title>
        <authorList>
            <person name="Brown T."/>
            <person name="Elewa A."/>
            <person name="Iarovenko S."/>
            <person name="Subramanian E."/>
            <person name="Araus A.J."/>
            <person name="Petzold A."/>
            <person name="Susuki M."/>
            <person name="Suzuki K.-i.T."/>
            <person name="Hayashi T."/>
            <person name="Toyoda A."/>
            <person name="Oliveira C."/>
            <person name="Osipova E."/>
            <person name="Leigh N.D."/>
            <person name="Simon A."/>
            <person name="Yun M.H."/>
        </authorList>
    </citation>
    <scope>NUCLEOTIDE SEQUENCE</scope>
    <source>
        <strain evidence="2">20211129_DDA</strain>
        <tissue evidence="2">Liver</tissue>
    </source>
</reference>
<feature type="compositionally biased region" description="Basic and acidic residues" evidence="1">
    <location>
        <begin position="23"/>
        <end position="41"/>
    </location>
</feature>
<feature type="compositionally biased region" description="Basic and acidic residues" evidence="1">
    <location>
        <begin position="102"/>
        <end position="119"/>
    </location>
</feature>
<evidence type="ECO:0000256" key="1">
    <source>
        <dbReference type="SAM" id="MobiDB-lite"/>
    </source>
</evidence>
<evidence type="ECO:0000313" key="2">
    <source>
        <dbReference type="EMBL" id="KAJ1163870.1"/>
    </source>
</evidence>
<dbReference type="EMBL" id="JANPWB010000008">
    <property type="protein sequence ID" value="KAJ1163870.1"/>
    <property type="molecule type" value="Genomic_DNA"/>
</dbReference>
<dbReference type="AlphaFoldDB" id="A0AAV7SIF1"/>
<keyword evidence="3" id="KW-1185">Reference proteome</keyword>
<feature type="compositionally biased region" description="Acidic residues" evidence="1">
    <location>
        <begin position="82"/>
        <end position="97"/>
    </location>
</feature>
<feature type="compositionally biased region" description="Basic and acidic residues" evidence="1">
    <location>
        <begin position="55"/>
        <end position="78"/>
    </location>
</feature>